<evidence type="ECO:0000259" key="1">
    <source>
        <dbReference type="Pfam" id="PF01266"/>
    </source>
</evidence>
<protein>
    <submittedName>
        <fullName evidence="2">FAD-dependent oxidoreductase</fullName>
    </submittedName>
</protein>
<dbReference type="EMBL" id="JAQNDL010000005">
    <property type="protein sequence ID" value="MDC0723547.1"/>
    <property type="molecule type" value="Genomic_DNA"/>
</dbReference>
<evidence type="ECO:0000313" key="2">
    <source>
        <dbReference type="EMBL" id="MDC0723547.1"/>
    </source>
</evidence>
<dbReference type="Proteomes" id="UP001221686">
    <property type="component" value="Unassembled WGS sequence"/>
</dbReference>
<proteinExistence type="predicted"/>
<keyword evidence="3" id="KW-1185">Reference proteome</keyword>
<accession>A0ABT5ECE7</accession>
<name>A0ABT5ECE7_9BACT</name>
<dbReference type="Gene3D" id="3.50.50.60">
    <property type="entry name" value="FAD/NAD(P)-binding domain"/>
    <property type="match status" value="1"/>
</dbReference>
<dbReference type="Pfam" id="PF01266">
    <property type="entry name" value="DAO"/>
    <property type="match status" value="1"/>
</dbReference>
<comment type="caution">
    <text evidence="2">The sequence shown here is derived from an EMBL/GenBank/DDBJ whole genome shotgun (WGS) entry which is preliminary data.</text>
</comment>
<sequence length="80" mass="8253">MYDVIVIGGGPAGLSAALVLGRSVRSVLVCEGGDHRNDASRAVHGFLSRDGTPPSFSLSSSQRFAAVEHFGGPAFARRGP</sequence>
<dbReference type="SUPFAM" id="SSF51971">
    <property type="entry name" value="Nucleotide-binding domain"/>
    <property type="match status" value="1"/>
</dbReference>
<dbReference type="InterPro" id="IPR036188">
    <property type="entry name" value="FAD/NAD-bd_sf"/>
</dbReference>
<evidence type="ECO:0000313" key="3">
    <source>
        <dbReference type="Proteomes" id="UP001221686"/>
    </source>
</evidence>
<organism evidence="2 3">
    <name type="scientific">Nannocystis bainbridge</name>
    <dbReference type="NCBI Taxonomy" id="2995303"/>
    <lineage>
        <taxon>Bacteria</taxon>
        <taxon>Pseudomonadati</taxon>
        <taxon>Myxococcota</taxon>
        <taxon>Polyangia</taxon>
        <taxon>Nannocystales</taxon>
        <taxon>Nannocystaceae</taxon>
        <taxon>Nannocystis</taxon>
    </lineage>
</organism>
<feature type="domain" description="FAD dependent oxidoreductase" evidence="1">
    <location>
        <begin position="3"/>
        <end position="51"/>
    </location>
</feature>
<reference evidence="2 3" key="1">
    <citation type="submission" date="2022-11" db="EMBL/GenBank/DDBJ databases">
        <title>Minimal conservation of predation-associated metabolite biosynthetic gene clusters underscores biosynthetic potential of Myxococcota including descriptions for ten novel species: Archangium lansinium sp. nov., Myxococcus landrumus sp. nov., Nannocystis bai.</title>
        <authorList>
            <person name="Ahearne A."/>
            <person name="Stevens C."/>
            <person name="Dowd S."/>
        </authorList>
    </citation>
    <scope>NUCLEOTIDE SEQUENCE [LARGE SCALE GENOMIC DNA]</scope>
    <source>
        <strain evidence="2 3">BB15-2</strain>
    </source>
</reference>
<dbReference type="InterPro" id="IPR006076">
    <property type="entry name" value="FAD-dep_OxRdtase"/>
</dbReference>
<gene>
    <name evidence="2" type="ORF">POL25_42085</name>
</gene>
<dbReference type="RefSeq" id="WP_272092091.1">
    <property type="nucleotide sequence ID" value="NZ_JAQNDL010000005.1"/>
</dbReference>